<sequence>MPAAKRLKPLPANCNGNITWPPKKGANKPKMSDFEHKKNVLFNLEDLAELVGGDTDMIREILALFLQETPQTLRYLNAAIEQEDYAAMYQAAHKLKSSLKLLKAEAALQLALQTEEEAKKPEERAVGKIRALARALEERTKETIGAIQQSGILQ</sequence>
<dbReference type="GO" id="GO:0004672">
    <property type="term" value="F:protein kinase activity"/>
    <property type="evidence" value="ECO:0007669"/>
    <property type="project" value="UniProtKB-ARBA"/>
</dbReference>
<dbReference type="Pfam" id="PF01627">
    <property type="entry name" value="Hpt"/>
    <property type="match status" value="1"/>
</dbReference>
<feature type="domain" description="HPt" evidence="2">
    <location>
        <begin position="54"/>
        <end position="147"/>
    </location>
</feature>
<dbReference type="SUPFAM" id="SSF47226">
    <property type="entry name" value="Histidine-containing phosphotransfer domain, HPT domain"/>
    <property type="match status" value="1"/>
</dbReference>
<keyword evidence="4" id="KW-1185">Reference proteome</keyword>
<dbReference type="InterPro" id="IPR036641">
    <property type="entry name" value="HPT_dom_sf"/>
</dbReference>
<gene>
    <name evidence="3" type="ORF">FRY97_14205</name>
</gene>
<comment type="caution">
    <text evidence="3">The sequence shown here is derived from an EMBL/GenBank/DDBJ whole genome shotgun (WGS) entry which is preliminary data.</text>
</comment>
<evidence type="ECO:0000313" key="3">
    <source>
        <dbReference type="EMBL" id="TXB62431.1"/>
    </source>
</evidence>
<dbReference type="InterPro" id="IPR008207">
    <property type="entry name" value="Sig_transdc_His_kin_Hpt_dom"/>
</dbReference>
<evidence type="ECO:0000259" key="2">
    <source>
        <dbReference type="PROSITE" id="PS50894"/>
    </source>
</evidence>
<dbReference type="GO" id="GO:0000160">
    <property type="term" value="P:phosphorelay signal transduction system"/>
    <property type="evidence" value="ECO:0007669"/>
    <property type="project" value="InterPro"/>
</dbReference>
<name>A0A5C6RJD9_9BACT</name>
<proteinExistence type="predicted"/>
<reference evidence="3 4" key="1">
    <citation type="submission" date="2019-08" db="EMBL/GenBank/DDBJ databases">
        <title>Genome of Phaeodactylibacter luteus.</title>
        <authorList>
            <person name="Bowman J.P."/>
        </authorList>
    </citation>
    <scope>NUCLEOTIDE SEQUENCE [LARGE SCALE GENOMIC DNA]</scope>
    <source>
        <strain evidence="3 4">KCTC 42180</strain>
    </source>
</reference>
<evidence type="ECO:0000313" key="4">
    <source>
        <dbReference type="Proteomes" id="UP000321580"/>
    </source>
</evidence>
<evidence type="ECO:0000256" key="1">
    <source>
        <dbReference type="PROSITE-ProRule" id="PRU00110"/>
    </source>
</evidence>
<keyword evidence="1" id="KW-0597">Phosphoprotein</keyword>
<organism evidence="3 4">
    <name type="scientific">Phaeodactylibacter luteus</name>
    <dbReference type="NCBI Taxonomy" id="1564516"/>
    <lineage>
        <taxon>Bacteria</taxon>
        <taxon>Pseudomonadati</taxon>
        <taxon>Bacteroidota</taxon>
        <taxon>Saprospiria</taxon>
        <taxon>Saprospirales</taxon>
        <taxon>Haliscomenobacteraceae</taxon>
        <taxon>Phaeodactylibacter</taxon>
    </lineage>
</organism>
<dbReference type="EMBL" id="VOOR01000030">
    <property type="protein sequence ID" value="TXB62431.1"/>
    <property type="molecule type" value="Genomic_DNA"/>
</dbReference>
<accession>A0A5C6RJD9</accession>
<protein>
    <submittedName>
        <fullName evidence="3">Hpt domain-containing protein</fullName>
    </submittedName>
</protein>
<dbReference type="OrthoDB" id="7478530at2"/>
<dbReference type="AlphaFoldDB" id="A0A5C6RJD9"/>
<dbReference type="PROSITE" id="PS50894">
    <property type="entry name" value="HPT"/>
    <property type="match status" value="1"/>
</dbReference>
<dbReference type="Gene3D" id="1.20.120.160">
    <property type="entry name" value="HPT domain"/>
    <property type="match status" value="1"/>
</dbReference>
<feature type="modified residue" description="Phosphohistidine" evidence="1">
    <location>
        <position position="93"/>
    </location>
</feature>
<dbReference type="Proteomes" id="UP000321580">
    <property type="component" value="Unassembled WGS sequence"/>
</dbReference>